<proteinExistence type="predicted"/>
<dbReference type="KEGG" id="sxi:SXIM_29340"/>
<sequence length="308" mass="32464">MMIDSHHDIDEALVRALLREQHPDLAGRELRLAATGWSNQLWRLGEDLAVRLPRRESAAPEALKEQRWAPEVVPGLPLPVPLPVRAGAPSAHFPWHWSVVAWVPGEPADRAPITDGPHAAAELARFLRALHRPAPPGVPGHAYQAAPLRTLGVLPGMEDDPAVLAVQRDPALRAVWEDAVAAPDWSGTPVWLHGDLHPANVVVNGGTLAGVVDFGELCGGDPAIDLAAAWLLLPAGADVSFLAAYGAADEAAVRRARGLALTKALALIGIGRAGELGRPGGQPTWGPAGRAVIERLRGAAPAVHPLPE</sequence>
<name>A0A0F7FV59_9ACTN</name>
<gene>
    <name evidence="2" type="ORF">SXIM_29340</name>
</gene>
<feature type="domain" description="Aminoglycoside phosphotransferase" evidence="1">
    <location>
        <begin position="30"/>
        <end position="258"/>
    </location>
</feature>
<dbReference type="PATRIC" id="fig|408015.6.peg.2970"/>
<evidence type="ECO:0000313" key="2">
    <source>
        <dbReference type="EMBL" id="AKG44318.1"/>
    </source>
</evidence>
<dbReference type="Proteomes" id="UP000034034">
    <property type="component" value="Chromosome"/>
</dbReference>
<dbReference type="EMBL" id="CP009922">
    <property type="protein sequence ID" value="AKG44318.1"/>
    <property type="molecule type" value="Genomic_DNA"/>
</dbReference>
<dbReference type="Pfam" id="PF01636">
    <property type="entry name" value="APH"/>
    <property type="match status" value="1"/>
</dbReference>
<dbReference type="AlphaFoldDB" id="A0A0F7FV59"/>
<dbReference type="PANTHER" id="PTHR21310">
    <property type="entry name" value="AMINOGLYCOSIDE PHOSPHOTRANSFERASE-RELATED-RELATED"/>
    <property type="match status" value="1"/>
</dbReference>
<dbReference type="Gene3D" id="3.90.1200.10">
    <property type="match status" value="1"/>
</dbReference>
<dbReference type="InterPro" id="IPR051678">
    <property type="entry name" value="AGP_Transferase"/>
</dbReference>
<dbReference type="HOGENOM" id="CLU_074977_0_0_11"/>
<dbReference type="InterPro" id="IPR002575">
    <property type="entry name" value="Aminoglycoside_PTrfase"/>
</dbReference>
<reference evidence="2" key="1">
    <citation type="submission" date="2019-08" db="EMBL/GenBank/DDBJ databases">
        <title>Complete genome sequence of a mangrove-derived Streptomyces xiamenensis.</title>
        <authorList>
            <person name="Xu J."/>
        </authorList>
    </citation>
    <scope>NUCLEOTIDE SEQUENCE</scope>
    <source>
        <strain evidence="2">318</strain>
    </source>
</reference>
<evidence type="ECO:0000259" key="1">
    <source>
        <dbReference type="Pfam" id="PF01636"/>
    </source>
</evidence>
<dbReference type="PANTHER" id="PTHR21310:SF42">
    <property type="entry name" value="BIFUNCTIONAL AAC_APH"/>
    <property type="match status" value="1"/>
</dbReference>
<accession>A0A0F7FV59</accession>
<dbReference type="STRING" id="408015.SXIM_29340"/>
<dbReference type="InterPro" id="IPR011009">
    <property type="entry name" value="Kinase-like_dom_sf"/>
</dbReference>
<protein>
    <submittedName>
        <fullName evidence="2">Aminoglycoside phosphotransferase</fullName>
    </submittedName>
</protein>
<dbReference type="GO" id="GO:0016740">
    <property type="term" value="F:transferase activity"/>
    <property type="evidence" value="ECO:0007669"/>
    <property type="project" value="UniProtKB-KW"/>
</dbReference>
<dbReference type="SUPFAM" id="SSF56112">
    <property type="entry name" value="Protein kinase-like (PK-like)"/>
    <property type="match status" value="1"/>
</dbReference>
<keyword evidence="3" id="KW-1185">Reference proteome</keyword>
<evidence type="ECO:0000313" key="3">
    <source>
        <dbReference type="Proteomes" id="UP000034034"/>
    </source>
</evidence>
<organism evidence="2 3">
    <name type="scientific">Streptomyces xiamenensis</name>
    <dbReference type="NCBI Taxonomy" id="408015"/>
    <lineage>
        <taxon>Bacteria</taxon>
        <taxon>Bacillati</taxon>
        <taxon>Actinomycetota</taxon>
        <taxon>Actinomycetes</taxon>
        <taxon>Kitasatosporales</taxon>
        <taxon>Streptomycetaceae</taxon>
        <taxon>Streptomyces</taxon>
    </lineage>
</organism>
<dbReference type="Gene3D" id="3.30.200.20">
    <property type="entry name" value="Phosphorylase Kinase, domain 1"/>
    <property type="match status" value="1"/>
</dbReference>